<comment type="subcellular location">
    <subcellularLocation>
        <location evidence="1">Membrane</location>
        <topology evidence="1">Multi-pass membrane protein</topology>
    </subcellularLocation>
</comment>
<dbReference type="GO" id="GO:1905039">
    <property type="term" value="P:carboxylic acid transmembrane transport"/>
    <property type="evidence" value="ECO:0007669"/>
    <property type="project" value="UniProtKB-ARBA"/>
</dbReference>
<comment type="similarity">
    <text evidence="2">Belongs to the SLC13A/DASS transporter (TC 2.A.47) family. NADC subfamily.</text>
</comment>
<reference evidence="10" key="1">
    <citation type="submission" date="2014-11" db="EMBL/GenBank/DDBJ databases">
        <authorList>
            <person name="Hornung B.V."/>
        </authorList>
    </citation>
    <scope>NUCLEOTIDE SEQUENCE</scope>
    <source>
        <strain evidence="10">INE</strain>
    </source>
</reference>
<feature type="transmembrane region" description="Helical" evidence="8">
    <location>
        <begin position="318"/>
        <end position="336"/>
    </location>
</feature>
<feature type="transmembrane region" description="Helical" evidence="8">
    <location>
        <begin position="152"/>
        <end position="171"/>
    </location>
</feature>
<dbReference type="GO" id="GO:0008514">
    <property type="term" value="F:organic anion transmembrane transporter activity"/>
    <property type="evidence" value="ECO:0007669"/>
    <property type="project" value="UniProtKB-ARBA"/>
</dbReference>
<evidence type="ECO:0000313" key="9">
    <source>
        <dbReference type="EMBL" id="CAA7603356.1"/>
    </source>
</evidence>
<protein>
    <recommendedName>
        <fullName evidence="3">Sodium-dependent dicarboxylate transporter SdcS</fullName>
    </recommendedName>
    <alternativeName>
        <fullName evidence="7">Na(+)/dicarboxylate symporter</fullName>
    </alternativeName>
</protein>
<dbReference type="Proteomes" id="UP000836597">
    <property type="component" value="Chromosome"/>
</dbReference>
<gene>
    <name evidence="10" type="ORF">DEACI_3799</name>
    <name evidence="9" type="ORF">DEACI_4179</name>
</gene>
<evidence type="ECO:0000256" key="1">
    <source>
        <dbReference type="ARBA" id="ARBA00004141"/>
    </source>
</evidence>
<evidence type="ECO:0000256" key="6">
    <source>
        <dbReference type="ARBA" id="ARBA00023136"/>
    </source>
</evidence>
<dbReference type="KEGG" id="aacx:DEACI_4179"/>
<evidence type="ECO:0000313" key="11">
    <source>
        <dbReference type="Proteomes" id="UP001071230"/>
    </source>
</evidence>
<feature type="transmembrane region" description="Helical" evidence="8">
    <location>
        <begin position="348"/>
        <end position="371"/>
    </location>
</feature>
<keyword evidence="11" id="KW-1185">Reference proteome</keyword>
<evidence type="ECO:0000256" key="4">
    <source>
        <dbReference type="ARBA" id="ARBA00022692"/>
    </source>
</evidence>
<organism evidence="9">
    <name type="scientific">Acididesulfobacillus acetoxydans</name>
    <dbReference type="NCBI Taxonomy" id="1561005"/>
    <lineage>
        <taxon>Bacteria</taxon>
        <taxon>Bacillati</taxon>
        <taxon>Bacillota</taxon>
        <taxon>Clostridia</taxon>
        <taxon>Eubacteriales</taxon>
        <taxon>Peptococcaceae</taxon>
        <taxon>Acididesulfobacillus</taxon>
    </lineage>
</organism>
<keyword evidence="6 8" id="KW-0472">Membrane</keyword>
<feature type="transmembrane region" description="Helical" evidence="8">
    <location>
        <begin position="467"/>
        <end position="487"/>
    </location>
</feature>
<feature type="transmembrane region" description="Helical" evidence="8">
    <location>
        <begin position="241"/>
        <end position="258"/>
    </location>
</feature>
<keyword evidence="5 8" id="KW-1133">Transmembrane helix</keyword>
<dbReference type="EMBL" id="LR746496">
    <property type="protein sequence ID" value="CAA7603356.1"/>
    <property type="molecule type" value="Genomic_DNA"/>
</dbReference>
<evidence type="ECO:0000256" key="7">
    <source>
        <dbReference type="ARBA" id="ARBA00031174"/>
    </source>
</evidence>
<sequence>MANIPIEYCDEKASGFSLLRNAKAAGINGRTAIIGFFLSWIAFALIVMVVPVGKGLTFAGRATLAVTVWAIITWLTDSVPKAISGLAIPLLLIISGAFSQIPKAFSGYTNNTTFLVIGTFLFAAVMSCAGLDRRIAFAMVGKSSKVGSIIRGVFLANLASALFIPATVARASTYYPVVQGLKDIFKGHEDEAKIRKAISIAAIGFSASLGAPLFLTSHMPNVVVATILAKTGSIDLSWTKWFLMMWPMVGLTPIIFFWQKYHFKVNSLNIPGGAQAIGQEKASLGKMQVVDWLILACFAIAVALWVTKSLNHMQTGMVTLLALLVLFIPGLLPIGWKTLQGKTMWGTWLMLAGAISLASALSSTGVAKLIASNVFKVIPHVSGILVLLMVMVAIQIFRLGIASSVAATSLIAPILVALAPMLHLNPVPFVLSVAILDPFTFLIPVELASCVVAYGSEDFSFVDFFKAGAPVTLMAIVYVLVIMVPWWSLMGYPLGH</sequence>
<evidence type="ECO:0000256" key="2">
    <source>
        <dbReference type="ARBA" id="ARBA00006772"/>
    </source>
</evidence>
<evidence type="ECO:0000256" key="5">
    <source>
        <dbReference type="ARBA" id="ARBA00022989"/>
    </source>
</evidence>
<dbReference type="PANTHER" id="PTHR10283:SF82">
    <property type="entry name" value="SOLUTE CARRIER FAMILY 13 MEMBER 2"/>
    <property type="match status" value="1"/>
</dbReference>
<feature type="transmembrane region" description="Helical" evidence="8">
    <location>
        <begin position="32"/>
        <end position="52"/>
    </location>
</feature>
<evidence type="ECO:0000313" key="10">
    <source>
        <dbReference type="EMBL" id="CEJ09315.1"/>
    </source>
</evidence>
<feature type="transmembrane region" description="Helical" evidence="8">
    <location>
        <begin position="404"/>
        <end position="423"/>
    </location>
</feature>
<evidence type="ECO:0000256" key="3">
    <source>
        <dbReference type="ARBA" id="ARBA00020150"/>
    </source>
</evidence>
<dbReference type="InterPro" id="IPR001898">
    <property type="entry name" value="SLC13A/DASS"/>
</dbReference>
<feature type="transmembrane region" description="Helical" evidence="8">
    <location>
        <begin position="377"/>
        <end position="397"/>
    </location>
</feature>
<dbReference type="NCBIfam" id="TIGR00785">
    <property type="entry name" value="dass"/>
    <property type="match status" value="1"/>
</dbReference>
<accession>A0A8S0XDC1</accession>
<dbReference type="GO" id="GO:0005886">
    <property type="term" value="C:plasma membrane"/>
    <property type="evidence" value="ECO:0007669"/>
    <property type="project" value="TreeGrafter"/>
</dbReference>
<keyword evidence="4 8" id="KW-0812">Transmembrane</keyword>
<dbReference type="Proteomes" id="UP001071230">
    <property type="component" value="Unassembled WGS sequence"/>
</dbReference>
<dbReference type="Pfam" id="PF00939">
    <property type="entry name" value="Na_sulph_symp"/>
    <property type="match status" value="1"/>
</dbReference>
<dbReference type="EMBL" id="CDGJ01000124">
    <property type="protein sequence ID" value="CEJ09315.1"/>
    <property type="molecule type" value="Genomic_DNA"/>
</dbReference>
<feature type="transmembrane region" description="Helical" evidence="8">
    <location>
        <begin position="82"/>
        <end position="101"/>
    </location>
</feature>
<feature type="transmembrane region" description="Helical" evidence="8">
    <location>
        <begin position="113"/>
        <end position="131"/>
    </location>
</feature>
<proteinExistence type="inferred from homology"/>
<reference evidence="9" key="2">
    <citation type="submission" date="2020-01" db="EMBL/GenBank/DDBJ databases">
        <authorList>
            <person name="Hornung B."/>
        </authorList>
    </citation>
    <scope>NUCLEOTIDE SEQUENCE</scope>
    <source>
        <strain evidence="9">PacBioINE</strain>
    </source>
</reference>
<feature type="transmembrane region" description="Helical" evidence="8">
    <location>
        <begin position="289"/>
        <end position="306"/>
    </location>
</feature>
<name>A0A8S0XDC1_9FIRM</name>
<dbReference type="PANTHER" id="PTHR10283">
    <property type="entry name" value="SOLUTE CARRIER FAMILY 13 MEMBER"/>
    <property type="match status" value="1"/>
</dbReference>
<feature type="transmembrane region" description="Helical" evidence="8">
    <location>
        <begin position="58"/>
        <end position="75"/>
    </location>
</feature>
<evidence type="ECO:0000256" key="8">
    <source>
        <dbReference type="SAM" id="Phobius"/>
    </source>
</evidence>
<dbReference type="AlphaFoldDB" id="A0A8S0XDC1"/>
<feature type="transmembrane region" description="Helical" evidence="8">
    <location>
        <begin position="429"/>
        <end position="455"/>
    </location>
</feature>
<dbReference type="RefSeq" id="WP_240986573.1">
    <property type="nucleotide sequence ID" value="NZ_CDGJ01000124.1"/>
</dbReference>